<dbReference type="GO" id="GO:0003677">
    <property type="term" value="F:DNA binding"/>
    <property type="evidence" value="ECO:0007669"/>
    <property type="project" value="InterPro"/>
</dbReference>
<dbReference type="EMBL" id="QOVL01000031">
    <property type="protein sequence ID" value="RXG21693.1"/>
    <property type="molecule type" value="Genomic_DNA"/>
</dbReference>
<proteinExistence type="predicted"/>
<protein>
    <submittedName>
        <fullName evidence="2">Y4mF family transcriptional regulator</fullName>
    </submittedName>
</protein>
<dbReference type="Proteomes" id="UP000290608">
    <property type="component" value="Unassembled WGS sequence"/>
</dbReference>
<dbReference type="InterPro" id="IPR010982">
    <property type="entry name" value="Lambda_DNA-bd_dom_sf"/>
</dbReference>
<comment type="caution">
    <text evidence="2">The sequence shown here is derived from an EMBL/GenBank/DDBJ whole genome shotgun (WGS) entry which is preliminary data.</text>
</comment>
<dbReference type="AlphaFoldDB" id="A0A4Q0P506"/>
<evidence type="ECO:0000313" key="2">
    <source>
        <dbReference type="EMBL" id="RXG21693.1"/>
    </source>
</evidence>
<dbReference type="PROSITE" id="PS50943">
    <property type="entry name" value="HTH_CROC1"/>
    <property type="match status" value="1"/>
</dbReference>
<dbReference type="SUPFAM" id="SSF47413">
    <property type="entry name" value="lambda repressor-like DNA-binding domains"/>
    <property type="match status" value="1"/>
</dbReference>
<dbReference type="SMART" id="SM00530">
    <property type="entry name" value="HTH_XRE"/>
    <property type="match status" value="1"/>
</dbReference>
<organism evidence="2 3">
    <name type="scientific">Leeuwenhoekiella marinoflava</name>
    <dbReference type="NCBI Taxonomy" id="988"/>
    <lineage>
        <taxon>Bacteria</taxon>
        <taxon>Pseudomonadati</taxon>
        <taxon>Bacteroidota</taxon>
        <taxon>Flavobacteriia</taxon>
        <taxon>Flavobacteriales</taxon>
        <taxon>Flavobacteriaceae</taxon>
        <taxon>Leeuwenhoekiella</taxon>
    </lineage>
</organism>
<dbReference type="Gene3D" id="1.10.260.40">
    <property type="entry name" value="lambda repressor-like DNA-binding domains"/>
    <property type="match status" value="1"/>
</dbReference>
<sequence length="81" mass="9367">MMKDWNRHAPIANFVRNRRKKSDLTQIELADMTGVGVRFVRELEQGKPNLMTDKINQILLFFGHTLTPTPISDETRRNLGS</sequence>
<evidence type="ECO:0000259" key="1">
    <source>
        <dbReference type="PROSITE" id="PS50943"/>
    </source>
</evidence>
<dbReference type="Pfam" id="PF01381">
    <property type="entry name" value="HTH_3"/>
    <property type="match status" value="1"/>
</dbReference>
<reference evidence="2 3" key="1">
    <citation type="submission" date="2018-07" db="EMBL/GenBank/DDBJ databases">
        <title>Leeuwenhoekiella genomics.</title>
        <authorList>
            <person name="Tahon G."/>
            <person name="Willems A."/>
        </authorList>
    </citation>
    <scope>NUCLEOTIDE SEQUENCE [LARGE SCALE GENOMIC DNA]</scope>
    <source>
        <strain evidence="2 3">LMG 1345</strain>
    </source>
</reference>
<name>A0A4Q0P506_9FLAO</name>
<dbReference type="RefSeq" id="WP_317041356.1">
    <property type="nucleotide sequence ID" value="NZ_JBALUR010000018.1"/>
</dbReference>
<feature type="domain" description="HTH cro/C1-type" evidence="1">
    <location>
        <begin position="15"/>
        <end position="71"/>
    </location>
</feature>
<dbReference type="CDD" id="cd00093">
    <property type="entry name" value="HTH_XRE"/>
    <property type="match status" value="1"/>
</dbReference>
<evidence type="ECO:0000313" key="3">
    <source>
        <dbReference type="Proteomes" id="UP000290608"/>
    </source>
</evidence>
<accession>A0A4Q0P506</accession>
<dbReference type="STRING" id="1122159.SAMN02745246_03342"/>
<gene>
    <name evidence="2" type="ORF">DSL99_4017</name>
</gene>
<dbReference type="InterPro" id="IPR001387">
    <property type="entry name" value="Cro/C1-type_HTH"/>
</dbReference>